<organism evidence="2 3">
    <name type="scientific">Candidatus Dehalogenimonas loeffleri</name>
    <dbReference type="NCBI Taxonomy" id="3127115"/>
    <lineage>
        <taxon>Bacteria</taxon>
        <taxon>Bacillati</taxon>
        <taxon>Chloroflexota</taxon>
        <taxon>Dehalococcoidia</taxon>
        <taxon>Dehalococcoidales</taxon>
        <taxon>Dehalococcoidaceae</taxon>
        <taxon>Dehalogenimonas</taxon>
    </lineage>
</organism>
<evidence type="ECO:0000313" key="3">
    <source>
        <dbReference type="Proteomes" id="UP001375370"/>
    </source>
</evidence>
<protein>
    <submittedName>
        <fullName evidence="2">GIY-YIG nuclease family protein</fullName>
    </submittedName>
</protein>
<dbReference type="InterPro" id="IPR000305">
    <property type="entry name" value="GIY-YIG_endonuc"/>
</dbReference>
<reference evidence="2 3" key="1">
    <citation type="submission" date="2024-03" db="EMBL/GenBank/DDBJ databases">
        <title>A Dehalogenimonas Isolated from Estuarine Sediments Dihaloeliminates Chlorinated Alkanes.</title>
        <authorList>
            <person name="Yang Y."/>
            <person name="Wang H."/>
        </authorList>
    </citation>
    <scope>NUCLEOTIDE SEQUENCE [LARGE SCALE GENOMIC DNA]</scope>
    <source>
        <strain evidence="2 3">W</strain>
    </source>
</reference>
<proteinExistence type="predicted"/>
<evidence type="ECO:0000259" key="1">
    <source>
        <dbReference type="SMART" id="SM00465"/>
    </source>
</evidence>
<dbReference type="EMBL" id="CP146612">
    <property type="protein sequence ID" value="WWX25451.1"/>
    <property type="molecule type" value="Genomic_DNA"/>
</dbReference>
<gene>
    <name evidence="2" type="ORF">V8247_00340</name>
</gene>
<dbReference type="InterPro" id="IPR002837">
    <property type="entry name" value="DUF123"/>
</dbReference>
<dbReference type="PANTHER" id="PTHR37460:SF1">
    <property type="entry name" value="ENDONUCLEASE III"/>
    <property type="match status" value="1"/>
</dbReference>
<feature type="domain" description="GIY-YIG" evidence="1">
    <location>
        <begin position="14"/>
        <end position="113"/>
    </location>
</feature>
<dbReference type="PANTHER" id="PTHR37460">
    <property type="entry name" value="ENDONUCLEASE III"/>
    <property type="match status" value="1"/>
</dbReference>
<dbReference type="Pfam" id="PF01986">
    <property type="entry name" value="DUF123"/>
    <property type="match status" value="1"/>
</dbReference>
<dbReference type="RefSeq" id="WP_338737607.1">
    <property type="nucleotide sequence ID" value="NZ_CP146612.1"/>
</dbReference>
<sequence length="141" mass="15522">MKKGIYVLLIKLPSAVIVQTRRKVFQMDAGYYAYVGSAMNGLEARIKRHLSTFKHKHWHVDYLLEYGTVIGVVSAAAEKRHECEVARGLPDLTPVPGFGCSDCCCRSHLYRGASQGALLASVKLACVQAGLPEQAIIYKLV</sequence>
<evidence type="ECO:0000313" key="2">
    <source>
        <dbReference type="EMBL" id="WWX25451.1"/>
    </source>
</evidence>
<dbReference type="CDD" id="cd10441">
    <property type="entry name" value="GIY-YIG_COG1833"/>
    <property type="match status" value="1"/>
</dbReference>
<dbReference type="Proteomes" id="UP001375370">
    <property type="component" value="Chromosome"/>
</dbReference>
<dbReference type="SMART" id="SM00465">
    <property type="entry name" value="GIYc"/>
    <property type="match status" value="1"/>
</dbReference>
<keyword evidence="3" id="KW-1185">Reference proteome</keyword>
<name>A0ABZ2J3G8_9CHLR</name>
<accession>A0ABZ2J3G8</accession>